<keyword evidence="1" id="KW-0238">DNA-binding</keyword>
<dbReference type="Gene3D" id="3.30.420.10">
    <property type="entry name" value="Ribonuclease H-like superfamily/Ribonuclease H"/>
    <property type="match status" value="1"/>
</dbReference>
<dbReference type="AlphaFoldDB" id="A0A210PVJ5"/>
<dbReference type="Pfam" id="PF05225">
    <property type="entry name" value="HTH_psq"/>
    <property type="match status" value="1"/>
</dbReference>
<dbReference type="InterPro" id="IPR004875">
    <property type="entry name" value="DDE_SF_endonuclease_dom"/>
</dbReference>
<dbReference type="GO" id="GO:0005634">
    <property type="term" value="C:nucleus"/>
    <property type="evidence" value="ECO:0007669"/>
    <property type="project" value="UniProtKB-SubCell"/>
</dbReference>
<dbReference type="GO" id="GO:0003677">
    <property type="term" value="F:DNA binding"/>
    <property type="evidence" value="ECO:0007669"/>
    <property type="project" value="UniProtKB-UniRule"/>
</dbReference>
<name>A0A210PVJ5_MIZYE</name>
<evidence type="ECO:0000259" key="3">
    <source>
        <dbReference type="PROSITE" id="PS50960"/>
    </source>
</evidence>
<comment type="caution">
    <text evidence="4">The sequence shown here is derived from an EMBL/GenBank/DDBJ whole genome shotgun (WGS) entry which is preliminary data.</text>
</comment>
<dbReference type="Gene3D" id="1.10.10.60">
    <property type="entry name" value="Homeodomain-like"/>
    <property type="match status" value="1"/>
</dbReference>
<comment type="subcellular location">
    <subcellularLocation>
        <location evidence="1">Nucleus</location>
    </subcellularLocation>
</comment>
<reference evidence="4 5" key="1">
    <citation type="journal article" date="2017" name="Nat. Ecol. Evol.">
        <title>Scallop genome provides insights into evolution of bilaterian karyotype and development.</title>
        <authorList>
            <person name="Wang S."/>
            <person name="Zhang J."/>
            <person name="Jiao W."/>
            <person name="Li J."/>
            <person name="Xun X."/>
            <person name="Sun Y."/>
            <person name="Guo X."/>
            <person name="Huan P."/>
            <person name="Dong B."/>
            <person name="Zhang L."/>
            <person name="Hu X."/>
            <person name="Sun X."/>
            <person name="Wang J."/>
            <person name="Zhao C."/>
            <person name="Wang Y."/>
            <person name="Wang D."/>
            <person name="Huang X."/>
            <person name="Wang R."/>
            <person name="Lv J."/>
            <person name="Li Y."/>
            <person name="Zhang Z."/>
            <person name="Liu B."/>
            <person name="Lu W."/>
            <person name="Hui Y."/>
            <person name="Liang J."/>
            <person name="Zhou Z."/>
            <person name="Hou R."/>
            <person name="Li X."/>
            <person name="Liu Y."/>
            <person name="Li H."/>
            <person name="Ning X."/>
            <person name="Lin Y."/>
            <person name="Zhao L."/>
            <person name="Xing Q."/>
            <person name="Dou J."/>
            <person name="Li Y."/>
            <person name="Mao J."/>
            <person name="Guo H."/>
            <person name="Dou H."/>
            <person name="Li T."/>
            <person name="Mu C."/>
            <person name="Jiang W."/>
            <person name="Fu Q."/>
            <person name="Fu X."/>
            <person name="Miao Y."/>
            <person name="Liu J."/>
            <person name="Yu Q."/>
            <person name="Li R."/>
            <person name="Liao H."/>
            <person name="Li X."/>
            <person name="Kong Y."/>
            <person name="Jiang Z."/>
            <person name="Chourrout D."/>
            <person name="Li R."/>
            <person name="Bao Z."/>
        </authorList>
    </citation>
    <scope>NUCLEOTIDE SEQUENCE [LARGE SCALE GENOMIC DNA]</scope>
    <source>
        <strain evidence="4 5">PY_sf001</strain>
    </source>
</reference>
<keyword evidence="1" id="KW-0539">Nucleus</keyword>
<evidence type="ECO:0000256" key="1">
    <source>
        <dbReference type="PROSITE-ProRule" id="PRU00320"/>
    </source>
</evidence>
<dbReference type="EMBL" id="NEDP02005461">
    <property type="protein sequence ID" value="OWF40517.1"/>
    <property type="molecule type" value="Genomic_DNA"/>
</dbReference>
<evidence type="ECO:0000256" key="2">
    <source>
        <dbReference type="SAM" id="Coils"/>
    </source>
</evidence>
<keyword evidence="5" id="KW-1185">Reference proteome</keyword>
<feature type="coiled-coil region" evidence="2">
    <location>
        <begin position="604"/>
        <end position="640"/>
    </location>
</feature>
<evidence type="ECO:0000313" key="5">
    <source>
        <dbReference type="Proteomes" id="UP000242188"/>
    </source>
</evidence>
<dbReference type="InterPro" id="IPR050863">
    <property type="entry name" value="CenT-Element_Derived"/>
</dbReference>
<organism evidence="4 5">
    <name type="scientific">Mizuhopecten yessoensis</name>
    <name type="common">Japanese scallop</name>
    <name type="synonym">Patinopecten yessoensis</name>
    <dbReference type="NCBI Taxonomy" id="6573"/>
    <lineage>
        <taxon>Eukaryota</taxon>
        <taxon>Metazoa</taxon>
        <taxon>Spiralia</taxon>
        <taxon>Lophotrochozoa</taxon>
        <taxon>Mollusca</taxon>
        <taxon>Bivalvia</taxon>
        <taxon>Autobranchia</taxon>
        <taxon>Pteriomorphia</taxon>
        <taxon>Pectinida</taxon>
        <taxon>Pectinoidea</taxon>
        <taxon>Pectinidae</taxon>
        <taxon>Mizuhopecten</taxon>
    </lineage>
</organism>
<dbReference type="Proteomes" id="UP000242188">
    <property type="component" value="Unassembled WGS sequence"/>
</dbReference>
<dbReference type="InterPro" id="IPR009057">
    <property type="entry name" value="Homeodomain-like_sf"/>
</dbReference>
<dbReference type="PROSITE" id="PS50960">
    <property type="entry name" value="HTH_PSQ"/>
    <property type="match status" value="1"/>
</dbReference>
<accession>A0A210PVJ5</accession>
<feature type="domain" description="HTH psq-type" evidence="3">
    <location>
        <begin position="7"/>
        <end position="59"/>
    </location>
</feature>
<dbReference type="SUPFAM" id="SSF46689">
    <property type="entry name" value="Homeodomain-like"/>
    <property type="match status" value="1"/>
</dbReference>
<dbReference type="OrthoDB" id="6156430at2759"/>
<sequence>MPKQYLAKKKGKYVQHKYEHMEEAVRAVKDGEMSVRLAAERYGLPKSTLYDRVSGRFNLETKPGRKPVLDITTENQIINSVTENAEKGFGLSRQQLLTRAGILCKRANISGFRNVTPSKHWWYGLKRRHPEIGLRKPKKLGTVRARMLNSTVVERYFKGLGSIITEINLSNAPQKIWNCDETGKHLEHNPVNVIARRGTRSVVGRTSNDRSNVTIMACVNAAGTSMPPMLIVKGKTRKSLFGYNTAASPQDSVWTYHERAWMNEELGEEWFRNVFLRHCGQERPQLLILDGHGSHETLGLLELAKQENISIIALPPHTTHYLQPLDRSVFGPFNKAYNKACSNFLSLAPCNIINKWTFPQMFTSAWEAGLTVQNIISGFRGCGIHPFNPTAVPKSAFLPSTVFDRPLPSATITSGTVTSSTNTTDDSVEPLAVPTTLPVAPPSNVSLSADTQSTPGIFLPGVPEGLRTPNEDASHSLVVSAEIHAPFRASDEDLDMAGYNSTTSDSHVTSGSPPISDLETLAAVASISQSPAELEDPQHLFNLIASGKLEIIASANDDGEATLPSSLWSSNIEDLFSPCRNAQTCAVPLKKPSRAITTHRLLTSNDIINEKRVLAERKQKLEAQKKARQLKREMKKKAMN</sequence>
<dbReference type="Pfam" id="PF03184">
    <property type="entry name" value="DDE_1"/>
    <property type="match status" value="1"/>
</dbReference>
<dbReference type="InterPro" id="IPR036397">
    <property type="entry name" value="RNaseH_sf"/>
</dbReference>
<dbReference type="PANTHER" id="PTHR19303">
    <property type="entry name" value="TRANSPOSON"/>
    <property type="match status" value="1"/>
</dbReference>
<dbReference type="PANTHER" id="PTHR19303:SF74">
    <property type="entry name" value="POGO TRANSPOSABLE ELEMENT WITH KRAB DOMAIN"/>
    <property type="match status" value="1"/>
</dbReference>
<feature type="DNA-binding region" description="H-T-H motif" evidence="1">
    <location>
        <begin position="35"/>
        <end position="55"/>
    </location>
</feature>
<proteinExistence type="predicted"/>
<evidence type="ECO:0000313" key="4">
    <source>
        <dbReference type="EMBL" id="OWF40517.1"/>
    </source>
</evidence>
<keyword evidence="2" id="KW-0175">Coiled coil</keyword>
<dbReference type="InterPro" id="IPR007889">
    <property type="entry name" value="HTH_Psq"/>
</dbReference>
<protein>
    <submittedName>
        <fullName evidence="4">Tigger transposable element-derived protein 6</fullName>
    </submittedName>
</protein>
<gene>
    <name evidence="4" type="ORF">KP79_PYT25101</name>
</gene>